<evidence type="ECO:0000313" key="5">
    <source>
        <dbReference type="Proteomes" id="UP001431963"/>
    </source>
</evidence>
<dbReference type="InterPro" id="IPR051534">
    <property type="entry name" value="CBASS_pafABC_assoc_protein"/>
</dbReference>
<dbReference type="PANTHER" id="PTHR34580:SF3">
    <property type="entry name" value="PROTEIN PAFB"/>
    <property type="match status" value="1"/>
</dbReference>
<protein>
    <submittedName>
        <fullName evidence="4">YafY family protein</fullName>
    </submittedName>
</protein>
<evidence type="ECO:0000259" key="2">
    <source>
        <dbReference type="Pfam" id="PF08279"/>
    </source>
</evidence>
<dbReference type="PANTHER" id="PTHR34580">
    <property type="match status" value="1"/>
</dbReference>
<dbReference type="Gene3D" id="1.10.10.10">
    <property type="entry name" value="Winged helix-like DNA-binding domain superfamily/Winged helix DNA-binding domain"/>
    <property type="match status" value="1"/>
</dbReference>
<dbReference type="EMBL" id="JBALHR010000002">
    <property type="protein sequence ID" value="MEH7827372.1"/>
    <property type="molecule type" value="Genomic_DNA"/>
</dbReference>
<reference evidence="4" key="1">
    <citation type="submission" date="2024-02" db="EMBL/GenBank/DDBJ databases">
        <title>Genome sequences of strain Gemmobacter sp. JM10B15.</title>
        <authorList>
            <person name="Zhang M."/>
        </authorList>
    </citation>
    <scope>NUCLEOTIDE SEQUENCE</scope>
    <source>
        <strain evidence="4">JM10B15</strain>
    </source>
</reference>
<dbReference type="Pfam" id="PF13280">
    <property type="entry name" value="WYL"/>
    <property type="match status" value="1"/>
</dbReference>
<accession>A0ABU8BRP1</accession>
<evidence type="ECO:0000256" key="1">
    <source>
        <dbReference type="SAM" id="MobiDB-lite"/>
    </source>
</evidence>
<proteinExistence type="predicted"/>
<evidence type="ECO:0000313" key="4">
    <source>
        <dbReference type="EMBL" id="MEH7827372.1"/>
    </source>
</evidence>
<feature type="domain" description="WYL" evidence="3">
    <location>
        <begin position="140"/>
        <end position="204"/>
    </location>
</feature>
<comment type="caution">
    <text evidence="4">The sequence shown here is derived from an EMBL/GenBank/DDBJ whole genome shotgun (WGS) entry which is preliminary data.</text>
</comment>
<dbReference type="RefSeq" id="WP_335420106.1">
    <property type="nucleotide sequence ID" value="NZ_JBALHR010000002.1"/>
</dbReference>
<evidence type="ECO:0000259" key="3">
    <source>
        <dbReference type="Pfam" id="PF13280"/>
    </source>
</evidence>
<dbReference type="SUPFAM" id="SSF46785">
    <property type="entry name" value="Winged helix' DNA-binding domain"/>
    <property type="match status" value="1"/>
</dbReference>
<keyword evidence="5" id="KW-1185">Reference proteome</keyword>
<dbReference type="InterPro" id="IPR013196">
    <property type="entry name" value="HTH_11"/>
</dbReference>
<organism evidence="4 5">
    <name type="scientific">Gemmobacter denitrificans</name>
    <dbReference type="NCBI Taxonomy" id="3123040"/>
    <lineage>
        <taxon>Bacteria</taxon>
        <taxon>Pseudomonadati</taxon>
        <taxon>Pseudomonadota</taxon>
        <taxon>Alphaproteobacteria</taxon>
        <taxon>Rhodobacterales</taxon>
        <taxon>Paracoccaceae</taxon>
        <taxon>Gemmobacter</taxon>
    </lineage>
</organism>
<feature type="domain" description="Helix-turn-helix type 11" evidence="2">
    <location>
        <begin position="6"/>
        <end position="59"/>
    </location>
</feature>
<dbReference type="InterPro" id="IPR026881">
    <property type="entry name" value="WYL_dom"/>
</dbReference>
<dbReference type="Pfam" id="PF08279">
    <property type="entry name" value="HTH_11"/>
    <property type="match status" value="1"/>
</dbReference>
<feature type="compositionally biased region" description="Basic and acidic residues" evidence="1">
    <location>
        <begin position="238"/>
        <end position="249"/>
    </location>
</feature>
<dbReference type="InterPro" id="IPR036388">
    <property type="entry name" value="WH-like_DNA-bd_sf"/>
</dbReference>
<sequence>MRRTERLFQIIQILRRSRGPVTGRALAEELEIAPRTLYRDMAELMAQRVPVRGEAGTGYVLDQGYDLPPLMLTADELEAALLGAAWVARRGDAALARSARDLVAKLGAVIPQDLRPLLLDDSLRPVSFAAPPPSDTLDMAPLRQAIRHRRKVDITYADGKGAISQRRIWPIFIAYMEEVRVVAGWCELRGDFRHFRTDRIRALAVTDQPLPGRRAELLARWQATMPPLPRHPQSGARQPEERGPHGAAD</sequence>
<dbReference type="InterPro" id="IPR036390">
    <property type="entry name" value="WH_DNA-bd_sf"/>
</dbReference>
<dbReference type="PROSITE" id="PS52050">
    <property type="entry name" value="WYL"/>
    <property type="match status" value="1"/>
</dbReference>
<feature type="region of interest" description="Disordered" evidence="1">
    <location>
        <begin position="224"/>
        <end position="249"/>
    </location>
</feature>
<gene>
    <name evidence="4" type="ORF">V6590_04360</name>
</gene>
<dbReference type="Proteomes" id="UP001431963">
    <property type="component" value="Unassembled WGS sequence"/>
</dbReference>
<name>A0ABU8BRP1_9RHOB</name>